<organism evidence="2 3">
    <name type="scientific">Mariniflexile litorale</name>
    <dbReference type="NCBI Taxonomy" id="3045158"/>
    <lineage>
        <taxon>Bacteria</taxon>
        <taxon>Pseudomonadati</taxon>
        <taxon>Bacteroidota</taxon>
        <taxon>Flavobacteriia</taxon>
        <taxon>Flavobacteriales</taxon>
        <taxon>Flavobacteriaceae</taxon>
        <taxon>Mariniflexile</taxon>
    </lineage>
</organism>
<dbReference type="SUPFAM" id="SSF56801">
    <property type="entry name" value="Acetyl-CoA synthetase-like"/>
    <property type="match status" value="1"/>
</dbReference>
<evidence type="ECO:0000313" key="3">
    <source>
        <dbReference type="Proteomes" id="UP001224325"/>
    </source>
</evidence>
<keyword evidence="3" id="KW-1185">Reference proteome</keyword>
<dbReference type="InterPro" id="IPR020845">
    <property type="entry name" value="AMP-binding_CS"/>
</dbReference>
<reference evidence="2" key="1">
    <citation type="submission" date="2024-04" db="EMBL/GenBank/DDBJ databases">
        <title>Mariniflexile litorale, isolated from the shallow sediments of the Sea of Japan.</title>
        <authorList>
            <person name="Romanenko L."/>
            <person name="Isaeva M."/>
        </authorList>
    </citation>
    <scope>NUCLEOTIDE SEQUENCE [LARGE SCALE GENOMIC DNA]</scope>
    <source>
        <strain evidence="2">KMM 9835</strain>
    </source>
</reference>
<dbReference type="InterPro" id="IPR045851">
    <property type="entry name" value="AMP-bd_C_sf"/>
</dbReference>
<dbReference type="Pfam" id="PF00501">
    <property type="entry name" value="AMP-binding"/>
    <property type="match status" value="1"/>
</dbReference>
<dbReference type="InterPro" id="IPR000873">
    <property type="entry name" value="AMP-dep_synth/lig_dom"/>
</dbReference>
<dbReference type="PANTHER" id="PTHR45527:SF1">
    <property type="entry name" value="FATTY ACID SYNTHASE"/>
    <property type="match status" value="1"/>
</dbReference>
<gene>
    <name evidence="2" type="ORF">QLS71_016895</name>
</gene>
<dbReference type="KEGG" id="mlil:QLS71_016895"/>
<dbReference type="GO" id="GO:0044550">
    <property type="term" value="P:secondary metabolite biosynthetic process"/>
    <property type="evidence" value="ECO:0007669"/>
    <property type="project" value="TreeGrafter"/>
</dbReference>
<dbReference type="Gene3D" id="3.30.300.30">
    <property type="match status" value="1"/>
</dbReference>
<dbReference type="Gene3D" id="3.40.50.12780">
    <property type="entry name" value="N-terminal domain of ligase-like"/>
    <property type="match status" value="1"/>
</dbReference>
<proteinExistence type="predicted"/>
<dbReference type="PROSITE" id="PS00455">
    <property type="entry name" value="AMP_BINDING"/>
    <property type="match status" value="1"/>
</dbReference>
<dbReference type="GO" id="GO:0031177">
    <property type="term" value="F:phosphopantetheine binding"/>
    <property type="evidence" value="ECO:0007669"/>
    <property type="project" value="TreeGrafter"/>
</dbReference>
<name>A0AAU7EF70_9FLAO</name>
<dbReference type="PANTHER" id="PTHR45527">
    <property type="entry name" value="NONRIBOSOMAL PEPTIDE SYNTHETASE"/>
    <property type="match status" value="1"/>
</dbReference>
<feature type="domain" description="AMP-dependent synthetase/ligase" evidence="1">
    <location>
        <begin position="13"/>
        <end position="351"/>
    </location>
</feature>
<dbReference type="RefSeq" id="WP_308991961.1">
    <property type="nucleotide sequence ID" value="NZ_CP155618.1"/>
</dbReference>
<dbReference type="InterPro" id="IPR042099">
    <property type="entry name" value="ANL_N_sf"/>
</dbReference>
<accession>A0AAU7EF70</accession>
<dbReference type="GO" id="GO:0005737">
    <property type="term" value="C:cytoplasm"/>
    <property type="evidence" value="ECO:0007669"/>
    <property type="project" value="TreeGrafter"/>
</dbReference>
<evidence type="ECO:0000313" key="2">
    <source>
        <dbReference type="EMBL" id="XBL13985.1"/>
    </source>
</evidence>
<protein>
    <submittedName>
        <fullName evidence="2">AMP-binding protein</fullName>
    </submittedName>
</protein>
<evidence type="ECO:0000259" key="1">
    <source>
        <dbReference type="Pfam" id="PF00501"/>
    </source>
</evidence>
<sequence>MNIIQNILNTLQTHHTKNAFCINDEYFTYETFSNSISKIQSALQKNTASNNKHIGLITNNDLETYAAIIAIWLEGKAYIPLNPDTPKSRNLEVIKQAHVQTIIDSSTSSQYIEYDIINPNKIVDTTAKPILNNYNEANLAYIFFTSGTTGTPKGVQITQNNLNYFIDAFQDLKYPITHTDKCLQMFDLTFDLSVVSFMAPLISGACIYTTSNSNIKYLEVLRLISNYDLTFTLMVPSILHSLRPFFKKINNTSIRISMFCGEALHEDITKAWSSCVPNALIANVYGPTECTIYCTNYVYHTNSKSHNGILSVGKEMLHTKTIIVDENNIPIHTNEPGELCLSGPQLTIGYLNNEAINNKAFFYLKENNKQTRFYKTGDLCKKDAEGDILYLGRIDFQAKIQGFRVELSEIEYHIKKTIVDVNLVAVVFKNKINNSEIALAIESSEFDTKQDIESLKTKLPSYMIPTKTMFFKTWPLNANGKTNRKEIIKLVEEKYG</sequence>
<dbReference type="EMBL" id="CP155618">
    <property type="protein sequence ID" value="XBL13985.1"/>
    <property type="molecule type" value="Genomic_DNA"/>
</dbReference>
<dbReference type="AlphaFoldDB" id="A0AAU7EF70"/>
<dbReference type="Proteomes" id="UP001224325">
    <property type="component" value="Chromosome"/>
</dbReference>
<dbReference type="GO" id="GO:0043041">
    <property type="term" value="P:amino acid activation for nonribosomal peptide biosynthetic process"/>
    <property type="evidence" value="ECO:0007669"/>
    <property type="project" value="TreeGrafter"/>
</dbReference>